<evidence type="ECO:0000256" key="1">
    <source>
        <dbReference type="SAM" id="MobiDB-lite"/>
    </source>
</evidence>
<evidence type="ECO:0000313" key="2">
    <source>
        <dbReference type="EMBL" id="OHU73886.1"/>
    </source>
</evidence>
<dbReference type="RefSeq" id="WP_070953033.1">
    <property type="nucleotide sequence ID" value="NZ_JAAOOS010000001.1"/>
</dbReference>
<protein>
    <submittedName>
        <fullName evidence="2">Uncharacterized protein</fullName>
    </submittedName>
</protein>
<dbReference type="AlphaFoldDB" id="A0A1S1LW88"/>
<dbReference type="EMBL" id="MLIS01000341">
    <property type="protein sequence ID" value="OHU73886.1"/>
    <property type="molecule type" value="Genomic_DNA"/>
</dbReference>
<organism evidence="2 3">
    <name type="scientific">Mycobacteroides chelonae</name>
    <name type="common">Mycobacterium chelonae</name>
    <dbReference type="NCBI Taxonomy" id="1774"/>
    <lineage>
        <taxon>Bacteria</taxon>
        <taxon>Bacillati</taxon>
        <taxon>Actinomycetota</taxon>
        <taxon>Actinomycetes</taxon>
        <taxon>Mycobacteriales</taxon>
        <taxon>Mycobacteriaceae</taxon>
        <taxon>Mycobacteroides</taxon>
    </lineage>
</organism>
<accession>A0A1S1LW88</accession>
<name>A0A1S1LW88_MYCCH</name>
<sequence>MKHGVAGFQSGCRCARCFTDETQRAQDIAEAQFRYWEPINEAADESWANRWRLWTPQRSNVRSWASHEIALARDRSIPARKVAARLGRTLSAVNAMRYRPVEQGEPEPIESIDAAAVFTDGTHQPNDEHSLIMEIPTPLPPEENPTAADTFDKQKLP</sequence>
<evidence type="ECO:0000313" key="3">
    <source>
        <dbReference type="Proteomes" id="UP000179441"/>
    </source>
</evidence>
<reference evidence="2 3" key="1">
    <citation type="submission" date="2016-10" db="EMBL/GenBank/DDBJ databases">
        <title>Evaluation of Human, Veterinary and Environmental Mycobacterium chelonae Isolates by Core Genome Phylogenomic Analysis, Targeted Gene Comparison, and Anti-microbial Susceptibility Patterns: A Tale of Mistaken Identities.</title>
        <authorList>
            <person name="Fogelson S.B."/>
            <person name="Camus A.C."/>
            <person name="Lorenz W."/>
            <person name="Vasireddy R."/>
            <person name="Vasireddy S."/>
            <person name="Smith T."/>
            <person name="Brown-Elliott B.A."/>
            <person name="Wallace R.J.Jr."/>
            <person name="Hasan N.A."/>
            <person name="Reischl U."/>
            <person name="Sanchez S."/>
        </authorList>
    </citation>
    <scope>NUCLEOTIDE SEQUENCE [LARGE SCALE GENOMIC DNA]</scope>
    <source>
        <strain evidence="2 3">15518</strain>
    </source>
</reference>
<feature type="region of interest" description="Disordered" evidence="1">
    <location>
        <begin position="123"/>
        <end position="157"/>
    </location>
</feature>
<dbReference type="Proteomes" id="UP000179441">
    <property type="component" value="Unassembled WGS sequence"/>
</dbReference>
<keyword evidence="3" id="KW-1185">Reference proteome</keyword>
<gene>
    <name evidence="2" type="ORF">BKG84_28400</name>
</gene>
<comment type="caution">
    <text evidence="2">The sequence shown here is derived from an EMBL/GenBank/DDBJ whole genome shotgun (WGS) entry which is preliminary data.</text>
</comment>
<proteinExistence type="predicted"/>